<proteinExistence type="predicted"/>
<sequence length="863" mass="96348">MESDDDYQSFSPPQEEPSPPLHHRKLKRLKKAIHVAKEVVSLPLLPIDKSSESRDLESQWVHKALGGESELGSSFGGQRNLGFGDLGDGERSGRGGEEEENVSDLEMERDEEKRVNEEGLNESRGRDGDDDDDDEELNCGFDGVKFGEEGKETERVLDFDDIGERVEKKRVNKEDLIESEECDGDDDVELNCGFDGVGSGDGRKETKRVLDFGDTGEGFEGERSDQSGVVEESIADLKKVKHAKKRVSEEDSSEVKGRKKKKEKKGVESDGNDVKPKTSSSNRRREEKERKVYLQQLHAESQRLLRETREVTFKPIRVVQKPISSVLEKIRQRKLEVLKKTTSLQNKWSVDVNNGNLMEDIMDHDSEKVFTEEREVNISVEVVQEETIVCHADVESGFDVSRVDGSQEDARQSSNENTPSQMAVDEQSTHPFRAPVDDTQDLFGDSQSSEGKDTSYDDQNNSPTEEVLAPSLLAMNLKFDSAPADDLSDDEEYNDKENVDPDRTDNGLSSPQGDPVKAFVDDEAVEEDDSDNDLMRFQEDEEDGDIEDYDELKDLIATGYDEKPIDNEMRNELHQKWLEQQDAAGTDNLMQRLNFGSILKDTGLLDENEEEEAEDNEDYGEFGDEAAENSAKASVVRMNSRKAKQMIPHMFSDMNDGYLSDGEETERKLAKQRVLEKSEVQGTLLSPAKDESCREVFGLIKKLNIVPDAKKKAKTSSFFDKMLTGRSSNGSSKSSFLGRATSHSLPSSHKKGASTVRSFIFGRDDSNSRNSALMSDDSSDAVPIENLPARNTMTKFSSSQSKVSTQSRKVAAEAVSGASLFEILKRSSMQPNVCNQDTTVGLTQTVYAAFKIPKKPVKIEGRS</sequence>
<evidence type="ECO:0000313" key="2">
    <source>
        <dbReference type="Proteomes" id="UP000828048"/>
    </source>
</evidence>
<accession>A0ACB7Y1M6</accession>
<gene>
    <name evidence="1" type="ORF">Vadar_021598</name>
</gene>
<comment type="caution">
    <text evidence="1">The sequence shown here is derived from an EMBL/GenBank/DDBJ whole genome shotgun (WGS) entry which is preliminary data.</text>
</comment>
<dbReference type="EMBL" id="CM037155">
    <property type="protein sequence ID" value="KAH7847079.1"/>
    <property type="molecule type" value="Genomic_DNA"/>
</dbReference>
<organism evidence="1 2">
    <name type="scientific">Vaccinium darrowii</name>
    <dbReference type="NCBI Taxonomy" id="229202"/>
    <lineage>
        <taxon>Eukaryota</taxon>
        <taxon>Viridiplantae</taxon>
        <taxon>Streptophyta</taxon>
        <taxon>Embryophyta</taxon>
        <taxon>Tracheophyta</taxon>
        <taxon>Spermatophyta</taxon>
        <taxon>Magnoliopsida</taxon>
        <taxon>eudicotyledons</taxon>
        <taxon>Gunneridae</taxon>
        <taxon>Pentapetalae</taxon>
        <taxon>asterids</taxon>
        <taxon>Ericales</taxon>
        <taxon>Ericaceae</taxon>
        <taxon>Vaccinioideae</taxon>
        <taxon>Vaccinieae</taxon>
        <taxon>Vaccinium</taxon>
    </lineage>
</organism>
<name>A0ACB7Y1M6_9ERIC</name>
<evidence type="ECO:0000313" key="1">
    <source>
        <dbReference type="EMBL" id="KAH7847079.1"/>
    </source>
</evidence>
<dbReference type="Proteomes" id="UP000828048">
    <property type="component" value="Chromosome 5"/>
</dbReference>
<protein>
    <submittedName>
        <fullName evidence="1">Uncharacterized protein</fullName>
    </submittedName>
</protein>
<reference evidence="1 2" key="1">
    <citation type="journal article" date="2021" name="Hortic Res">
        <title>High-quality reference genome and annotation aids understanding of berry development for evergreen blueberry (Vaccinium darrowii).</title>
        <authorList>
            <person name="Yu J."/>
            <person name="Hulse-Kemp A.M."/>
            <person name="Babiker E."/>
            <person name="Staton M."/>
        </authorList>
    </citation>
    <scope>NUCLEOTIDE SEQUENCE [LARGE SCALE GENOMIC DNA]</scope>
    <source>
        <strain evidence="2">cv. NJ 8807/NJ 8810</strain>
        <tissue evidence="1">Young leaf</tissue>
    </source>
</reference>
<keyword evidence="2" id="KW-1185">Reference proteome</keyword>